<dbReference type="PRINTS" id="PR00368">
    <property type="entry name" value="FADPNR"/>
</dbReference>
<evidence type="ECO:0000259" key="13">
    <source>
        <dbReference type="Pfam" id="PF22366"/>
    </source>
</evidence>
<keyword evidence="5" id="KW-0472">Membrane</keyword>
<comment type="similarity">
    <text evidence="2">Belongs to the NADH dehydrogenase family.</text>
</comment>
<keyword evidence="8" id="KW-0520">NAD</keyword>
<evidence type="ECO:0000256" key="1">
    <source>
        <dbReference type="ARBA" id="ARBA00004637"/>
    </source>
</evidence>
<comment type="subcellular location">
    <subcellularLocation>
        <location evidence="1">Mitochondrion inner membrane</location>
        <topology evidence="1">Peripheral membrane protein</topology>
    </subcellularLocation>
</comment>
<dbReference type="EMBL" id="BDRX01000258">
    <property type="protein sequence ID" value="GBG00600.1"/>
    <property type="molecule type" value="Genomic_DNA"/>
</dbReference>
<organism evidence="14 15">
    <name type="scientific">Raphidocelis subcapitata</name>
    <dbReference type="NCBI Taxonomy" id="307507"/>
    <lineage>
        <taxon>Eukaryota</taxon>
        <taxon>Viridiplantae</taxon>
        <taxon>Chlorophyta</taxon>
        <taxon>core chlorophytes</taxon>
        <taxon>Chlorophyceae</taxon>
        <taxon>CS clade</taxon>
        <taxon>Sphaeropleales</taxon>
        <taxon>Selenastraceae</taxon>
        <taxon>Raphidocelis</taxon>
    </lineage>
</organism>
<name>A0A2V0PM05_9CHLO</name>
<dbReference type="Proteomes" id="UP000247498">
    <property type="component" value="Unassembled WGS sequence"/>
</dbReference>
<keyword evidence="4" id="KW-0285">Flavoprotein</keyword>
<protein>
    <recommendedName>
        <fullName evidence="3">NADH:ubiquinone reductase (non-electrogenic)</fullName>
        <ecNumber evidence="3">1.6.5.9</ecNumber>
    </recommendedName>
</protein>
<comment type="catalytic activity">
    <reaction evidence="10">
        <text>a ubiquinone + NADH + H(+) = a ubiquinol + NAD(+)</text>
        <dbReference type="Rhea" id="RHEA:23152"/>
        <dbReference type="Rhea" id="RHEA-COMP:9565"/>
        <dbReference type="Rhea" id="RHEA-COMP:9566"/>
        <dbReference type="ChEBI" id="CHEBI:15378"/>
        <dbReference type="ChEBI" id="CHEBI:16389"/>
        <dbReference type="ChEBI" id="CHEBI:17976"/>
        <dbReference type="ChEBI" id="CHEBI:57540"/>
        <dbReference type="ChEBI" id="CHEBI:57945"/>
    </reaction>
</comment>
<evidence type="ECO:0000256" key="11">
    <source>
        <dbReference type="SAM" id="MobiDB-lite"/>
    </source>
</evidence>
<dbReference type="Gene3D" id="3.50.50.100">
    <property type="match status" value="1"/>
</dbReference>
<dbReference type="SUPFAM" id="SSF51905">
    <property type="entry name" value="FAD/NAD(P)-binding domain"/>
    <property type="match status" value="1"/>
</dbReference>
<evidence type="ECO:0000256" key="2">
    <source>
        <dbReference type="ARBA" id="ARBA00005272"/>
    </source>
</evidence>
<dbReference type="PANTHER" id="PTHR43706">
    <property type="entry name" value="NADH DEHYDROGENASE"/>
    <property type="match status" value="1"/>
</dbReference>
<dbReference type="PANTHER" id="PTHR43706:SF38">
    <property type="entry name" value="FAD_NAD(P)-BINDING DOMAIN-CONTAINING PROTEIN"/>
    <property type="match status" value="1"/>
</dbReference>
<sequence length="622" mass="68062">MLGSVNGVRARTPLGASRPAQPASRPGRVARARPRSVRVAAQSPIDQQEKPAPAPAAAEELAPASVRLPWPKKRDWATVFLEKVADTVEDALLMAKRGAEAPARNAVDRLVSKGDGGLKLNKQDKPVVLVLGTGWGAHAAVKVIDTDQYEVVCVSPRNHFIFTPMLPSTAVGTIEFRSLLEPIRNSNPFATYFEATCDQIDHEKKIARCTSAVAFMDGRRPQFEIEYDTLVVAVGEQPATFGVPGVVDNAFFMKEITDAVKLRRRTQEVFELAALPGTSEEDRRRLLQFVVVGGGPTGVEFAGTFSDFLKADLSRKYPDLMPFVKVTLLQNAQSILTTFSAPLQAQAIRNFEATGIDVRLGVRVTAVERDFMTLKTKDGEEQKLPYGVCVWSTGNAARPMVRNLVASIPTQAELNKGANPASVKLAVDPYLRVIGARDIIALGDCSRLWGEPLPPTAQVAGQQGAYAARLINRGFQVNEGGLNVPPPIRVDPNASVSRTDVDAALRLQPIDIPRMAAQERLSELDIMAFNTNDSTFTQAPPGVEYYRKPFEFLSLGIMAYVGNEKALVSAEVLDSTFNIAGSLAFLLWRSVYITKQVSFRNRVLILFDWVKARVFGRDLSQF</sequence>
<gene>
    <name evidence="14" type="ORF">Rsub_13255</name>
</gene>
<dbReference type="GO" id="GO:0050136">
    <property type="term" value="F:NADH dehydrogenase (quinone) (non-electrogenic) activity"/>
    <property type="evidence" value="ECO:0007669"/>
    <property type="project" value="UniProtKB-EC"/>
</dbReference>
<comment type="catalytic activity">
    <reaction evidence="9">
        <text>a quinone + NADH + H(+) = a quinol + NAD(+)</text>
        <dbReference type="Rhea" id="RHEA:46160"/>
        <dbReference type="ChEBI" id="CHEBI:15378"/>
        <dbReference type="ChEBI" id="CHEBI:24646"/>
        <dbReference type="ChEBI" id="CHEBI:57540"/>
        <dbReference type="ChEBI" id="CHEBI:57945"/>
        <dbReference type="ChEBI" id="CHEBI:132124"/>
        <dbReference type="EC" id="1.6.5.9"/>
    </reaction>
</comment>
<keyword evidence="5" id="KW-0999">Mitochondrion inner membrane</keyword>
<evidence type="ECO:0000256" key="5">
    <source>
        <dbReference type="ARBA" id="ARBA00022792"/>
    </source>
</evidence>
<keyword evidence="7" id="KW-0560">Oxidoreductase</keyword>
<dbReference type="OrthoDB" id="3244603at2759"/>
<dbReference type="InterPro" id="IPR054585">
    <property type="entry name" value="NDH2-like_C"/>
</dbReference>
<feature type="domain" description="FAD/NAD(P)-binding" evidence="12">
    <location>
        <begin position="128"/>
        <end position="464"/>
    </location>
</feature>
<dbReference type="AlphaFoldDB" id="A0A2V0PM05"/>
<evidence type="ECO:0000259" key="12">
    <source>
        <dbReference type="Pfam" id="PF07992"/>
    </source>
</evidence>
<evidence type="ECO:0000256" key="6">
    <source>
        <dbReference type="ARBA" id="ARBA00022827"/>
    </source>
</evidence>
<feature type="region of interest" description="Disordered" evidence="11">
    <location>
        <begin position="1"/>
        <end position="60"/>
    </location>
</feature>
<feature type="domain" description="External alternative NADH-ubiquinone oxidoreductase-like C-terminal" evidence="13">
    <location>
        <begin position="556"/>
        <end position="618"/>
    </location>
</feature>
<evidence type="ECO:0000256" key="9">
    <source>
        <dbReference type="ARBA" id="ARBA00047599"/>
    </source>
</evidence>
<dbReference type="InParanoid" id="A0A2V0PM05"/>
<dbReference type="Pfam" id="PF07992">
    <property type="entry name" value="Pyr_redox_2"/>
    <property type="match status" value="1"/>
</dbReference>
<evidence type="ECO:0000313" key="14">
    <source>
        <dbReference type="EMBL" id="GBG00600.1"/>
    </source>
</evidence>
<evidence type="ECO:0000256" key="8">
    <source>
        <dbReference type="ARBA" id="ARBA00023027"/>
    </source>
</evidence>
<dbReference type="Pfam" id="PF22366">
    <property type="entry name" value="NDH2_C"/>
    <property type="match status" value="1"/>
</dbReference>
<dbReference type="InterPro" id="IPR036188">
    <property type="entry name" value="FAD/NAD-bd_sf"/>
</dbReference>
<dbReference type="STRING" id="307507.A0A2V0PM05"/>
<dbReference type="EC" id="1.6.5.9" evidence="3"/>
<dbReference type="InterPro" id="IPR045024">
    <property type="entry name" value="NDH-2"/>
</dbReference>
<keyword evidence="15" id="KW-1185">Reference proteome</keyword>
<dbReference type="InterPro" id="IPR023753">
    <property type="entry name" value="FAD/NAD-binding_dom"/>
</dbReference>
<evidence type="ECO:0000256" key="10">
    <source>
        <dbReference type="ARBA" id="ARBA00049010"/>
    </source>
</evidence>
<evidence type="ECO:0000313" key="15">
    <source>
        <dbReference type="Proteomes" id="UP000247498"/>
    </source>
</evidence>
<accession>A0A2V0PM05</accession>
<evidence type="ECO:0000256" key="3">
    <source>
        <dbReference type="ARBA" id="ARBA00012637"/>
    </source>
</evidence>
<evidence type="ECO:0000256" key="7">
    <source>
        <dbReference type="ARBA" id="ARBA00023002"/>
    </source>
</evidence>
<dbReference type="GO" id="GO:0005743">
    <property type="term" value="C:mitochondrial inner membrane"/>
    <property type="evidence" value="ECO:0007669"/>
    <property type="project" value="UniProtKB-SubCell"/>
</dbReference>
<keyword evidence="5" id="KW-0496">Mitochondrion</keyword>
<reference evidence="14 15" key="1">
    <citation type="journal article" date="2018" name="Sci. Rep.">
        <title>Raphidocelis subcapitata (=Pseudokirchneriella subcapitata) provides an insight into genome evolution and environmental adaptations in the Sphaeropleales.</title>
        <authorList>
            <person name="Suzuki S."/>
            <person name="Yamaguchi H."/>
            <person name="Nakajima N."/>
            <person name="Kawachi M."/>
        </authorList>
    </citation>
    <scope>NUCLEOTIDE SEQUENCE [LARGE SCALE GENOMIC DNA]</scope>
    <source>
        <strain evidence="14 15">NIES-35</strain>
    </source>
</reference>
<comment type="caution">
    <text evidence="14">The sequence shown here is derived from an EMBL/GenBank/DDBJ whole genome shotgun (WGS) entry which is preliminary data.</text>
</comment>
<evidence type="ECO:0000256" key="4">
    <source>
        <dbReference type="ARBA" id="ARBA00022630"/>
    </source>
</evidence>
<proteinExistence type="inferred from homology"/>
<keyword evidence="6" id="KW-0274">FAD</keyword>